<organism evidence="2 3">
    <name type="scientific">Terrisporobacter othiniensis</name>
    <dbReference type="NCBI Taxonomy" id="1577792"/>
    <lineage>
        <taxon>Bacteria</taxon>
        <taxon>Bacillati</taxon>
        <taxon>Bacillota</taxon>
        <taxon>Clostridia</taxon>
        <taxon>Peptostreptococcales</taxon>
        <taxon>Peptostreptococcaceae</taxon>
        <taxon>Terrisporobacter</taxon>
    </lineage>
</organism>
<dbReference type="Gene3D" id="3.30.450.20">
    <property type="entry name" value="PAS domain"/>
    <property type="match status" value="1"/>
</dbReference>
<evidence type="ECO:0000313" key="2">
    <source>
        <dbReference type="EMBL" id="KHS58636.1"/>
    </source>
</evidence>
<gene>
    <name evidence="2" type="ORF">QX51_01650</name>
</gene>
<comment type="caution">
    <text evidence="2">The sequence shown here is derived from an EMBL/GenBank/DDBJ whole genome shotgun (WGS) entry which is preliminary data.</text>
</comment>
<sequence>MLSIYNKISDYILVLNFDGEVIFCNESLLNRLNYSMDEVLNFNMSKLINNINTKANKNNILWICWKIF</sequence>
<name>A0A0B3VPC2_9FIRM</name>
<dbReference type="PROSITE" id="PS50112">
    <property type="entry name" value="PAS"/>
    <property type="match status" value="1"/>
</dbReference>
<proteinExistence type="predicted"/>
<accession>A0A0B3VPC2</accession>
<dbReference type="AlphaFoldDB" id="A0A0B3VPC2"/>
<reference evidence="2 3" key="1">
    <citation type="submission" date="2014-12" db="EMBL/GenBank/DDBJ databases">
        <title>Draft genome sequence of Terrisporobacter sp. 08-306576, isolated from the blood culture of a bacteremia patient.</title>
        <authorList>
            <person name="Lund L.C."/>
            <person name="Sydenham T.V."/>
            <person name="Hogh S.V."/>
            <person name="Skov M.N."/>
            <person name="Kemp M."/>
            <person name="Justesen U.S."/>
        </authorList>
    </citation>
    <scope>NUCLEOTIDE SEQUENCE [LARGE SCALE GENOMIC DNA]</scope>
    <source>
        <strain evidence="2 3">08-306576</strain>
    </source>
</reference>
<feature type="domain" description="PAS" evidence="1">
    <location>
        <begin position="1"/>
        <end position="41"/>
    </location>
</feature>
<dbReference type="InterPro" id="IPR000014">
    <property type="entry name" value="PAS"/>
</dbReference>
<dbReference type="Pfam" id="PF13426">
    <property type="entry name" value="PAS_9"/>
    <property type="match status" value="1"/>
</dbReference>
<dbReference type="OrthoDB" id="2088076at2"/>
<dbReference type="Proteomes" id="UP000031189">
    <property type="component" value="Unassembled WGS sequence"/>
</dbReference>
<dbReference type="EMBL" id="JWHR01000021">
    <property type="protein sequence ID" value="KHS58636.1"/>
    <property type="molecule type" value="Genomic_DNA"/>
</dbReference>
<evidence type="ECO:0000313" key="3">
    <source>
        <dbReference type="Proteomes" id="UP000031189"/>
    </source>
</evidence>
<evidence type="ECO:0000259" key="1">
    <source>
        <dbReference type="PROSITE" id="PS50112"/>
    </source>
</evidence>
<dbReference type="SUPFAM" id="SSF55785">
    <property type="entry name" value="PYP-like sensor domain (PAS domain)"/>
    <property type="match status" value="1"/>
</dbReference>
<keyword evidence="3" id="KW-1185">Reference proteome</keyword>
<dbReference type="RefSeq" id="WP_039678173.1">
    <property type="nucleotide sequence ID" value="NZ_JWHR01000021.1"/>
</dbReference>
<dbReference type="STRING" id="1577792.QX51_01650"/>
<dbReference type="InterPro" id="IPR035965">
    <property type="entry name" value="PAS-like_dom_sf"/>
</dbReference>
<protein>
    <recommendedName>
        <fullName evidence="1">PAS domain-containing protein</fullName>
    </recommendedName>
</protein>